<dbReference type="GO" id="GO:0005737">
    <property type="term" value="C:cytoplasm"/>
    <property type="evidence" value="ECO:0007669"/>
    <property type="project" value="TreeGrafter"/>
</dbReference>
<dbReference type="InterPro" id="IPR029052">
    <property type="entry name" value="Metallo-depent_PP-like"/>
</dbReference>
<dbReference type="PANTHER" id="PTHR42850">
    <property type="entry name" value="METALLOPHOSPHOESTERASE"/>
    <property type="match status" value="1"/>
</dbReference>
<evidence type="ECO:0000256" key="2">
    <source>
        <dbReference type="RuleBase" id="RU362039"/>
    </source>
</evidence>
<dbReference type="GO" id="GO:0046872">
    <property type="term" value="F:metal ion binding"/>
    <property type="evidence" value="ECO:0007669"/>
    <property type="project" value="UniProtKB-KW"/>
</dbReference>
<organism evidence="4 5">
    <name type="scientific">Sphingomonas chungangi</name>
    <dbReference type="NCBI Taxonomy" id="2683589"/>
    <lineage>
        <taxon>Bacteria</taxon>
        <taxon>Pseudomonadati</taxon>
        <taxon>Pseudomonadota</taxon>
        <taxon>Alphaproteobacteria</taxon>
        <taxon>Sphingomonadales</taxon>
        <taxon>Sphingomonadaceae</taxon>
        <taxon>Sphingomonas</taxon>
    </lineage>
</organism>
<gene>
    <name evidence="4" type="ORF">HZF05_06475</name>
</gene>
<dbReference type="EC" id="3.1.4.-" evidence="2"/>
<proteinExistence type="inferred from homology"/>
<keyword evidence="5" id="KW-1185">Reference proteome</keyword>
<accession>A0A838L569</accession>
<evidence type="ECO:0000256" key="1">
    <source>
        <dbReference type="ARBA" id="ARBA00008950"/>
    </source>
</evidence>
<keyword evidence="2" id="KW-0479">Metal-binding</keyword>
<dbReference type="PANTHER" id="PTHR42850:SF2">
    <property type="entry name" value="BLL5683 PROTEIN"/>
    <property type="match status" value="1"/>
</dbReference>
<protein>
    <recommendedName>
        <fullName evidence="2">Phosphoesterase</fullName>
        <ecNumber evidence="2">3.1.4.-</ecNumber>
    </recommendedName>
</protein>
<dbReference type="Proteomes" id="UP000570166">
    <property type="component" value="Unassembled WGS sequence"/>
</dbReference>
<dbReference type="EMBL" id="JACEIB010000003">
    <property type="protein sequence ID" value="MBA2933742.1"/>
    <property type="molecule type" value="Genomic_DNA"/>
</dbReference>
<feature type="domain" description="Calcineurin-like phosphoesterase" evidence="3">
    <location>
        <begin position="1"/>
        <end position="179"/>
    </location>
</feature>
<comment type="similarity">
    <text evidence="1 2">Belongs to the metallophosphoesterase superfamily. YfcE family.</text>
</comment>
<dbReference type="NCBIfam" id="TIGR00040">
    <property type="entry name" value="yfcE"/>
    <property type="match status" value="1"/>
</dbReference>
<dbReference type="InterPro" id="IPR050126">
    <property type="entry name" value="Ap4A_hydrolase"/>
</dbReference>
<dbReference type="Pfam" id="PF12850">
    <property type="entry name" value="Metallophos_2"/>
    <property type="match status" value="1"/>
</dbReference>
<sequence length="190" mass="20641">MLVGIVSDIHCQAGALAVALERMGPIDRLFALGDIIDQSRFSAEVVRTLRARDAVVLRGNHDESFLCGPGAAARRAAVAEQDDLTWLETRPDRAALTLEGKRLLLVHSTPWPSDHAYVTPAHPLFPRFAEADADIVLYGHTHEPVVRRLGGMLVVNPGSIGHGRPTDTGFVRSFALLDLPKGEARIVDLD</sequence>
<dbReference type="GO" id="GO:0016791">
    <property type="term" value="F:phosphatase activity"/>
    <property type="evidence" value="ECO:0007669"/>
    <property type="project" value="TreeGrafter"/>
</dbReference>
<dbReference type="InterPro" id="IPR024654">
    <property type="entry name" value="Calcineurin-like_PHP_lpxH"/>
</dbReference>
<evidence type="ECO:0000313" key="5">
    <source>
        <dbReference type="Proteomes" id="UP000570166"/>
    </source>
</evidence>
<dbReference type="AlphaFoldDB" id="A0A838L569"/>
<comment type="cofactor">
    <cofactor evidence="2">
        <name>a divalent metal cation</name>
        <dbReference type="ChEBI" id="CHEBI:60240"/>
    </cofactor>
</comment>
<dbReference type="RefSeq" id="WP_160363542.1">
    <property type="nucleotide sequence ID" value="NZ_JACEIB010000003.1"/>
</dbReference>
<dbReference type="Gene3D" id="3.60.21.10">
    <property type="match status" value="1"/>
</dbReference>
<name>A0A838L569_9SPHN</name>
<dbReference type="SUPFAM" id="SSF56300">
    <property type="entry name" value="Metallo-dependent phosphatases"/>
    <property type="match status" value="1"/>
</dbReference>
<evidence type="ECO:0000313" key="4">
    <source>
        <dbReference type="EMBL" id="MBA2933742.1"/>
    </source>
</evidence>
<comment type="caution">
    <text evidence="4">The sequence shown here is derived from an EMBL/GenBank/DDBJ whole genome shotgun (WGS) entry which is preliminary data.</text>
</comment>
<dbReference type="InterPro" id="IPR000979">
    <property type="entry name" value="Phosphodiesterase_MJ0936/Vps29"/>
</dbReference>
<evidence type="ECO:0000259" key="3">
    <source>
        <dbReference type="Pfam" id="PF12850"/>
    </source>
</evidence>
<reference evidence="4 5" key="1">
    <citation type="submission" date="2020-07" db="EMBL/GenBank/DDBJ databases">
        <authorList>
            <person name="Sun Q."/>
        </authorList>
    </citation>
    <scope>NUCLEOTIDE SEQUENCE [LARGE SCALE GENOMIC DNA]</scope>
    <source>
        <strain evidence="4 5">CGMCC 1.13654</strain>
    </source>
</reference>